<dbReference type="NCBIfam" id="TIGR01731">
    <property type="entry name" value="fil_hemag_20aa"/>
    <property type="match status" value="5"/>
</dbReference>
<proteinExistence type="predicted"/>
<sequence length="326" mass="34881">MKSILVCGRKKKIAIVAGKNKVDTQNKATPIKSQTAQPEFAIDMGQMGGMYSGYIHMVGTEKGVGVRNQGGHIQADKTLTVKSNGQLVWQSAKTQEAVTQANGDITLLAKDNLIHQGKLHSGGVLNVESQTGSVDNSGTLAALKDVNINAKGDIHSQGNVLAGSDNKSKIINNANIILTSEGKIDTRGTLLSKQNITATAKSLDLSQTQIAASNLALTSKQGDIALTQAKIDVSDAKLSSVRDIHTQQIQIQAQQWNINANNLFNQNGTWVQTGQNESQFSLKGQLNNQGGAIETHRLKLNADSLNNQAGRLVALSKSQQDWQIKK</sequence>
<dbReference type="AlphaFoldDB" id="A0ABD5LR96"/>
<dbReference type="Pfam" id="PF05594">
    <property type="entry name" value="Fil_haemagg"/>
    <property type="match status" value="4"/>
</dbReference>
<organism evidence="1">
    <name type="scientific">Proteus mirabilis</name>
    <dbReference type="NCBI Taxonomy" id="584"/>
    <lineage>
        <taxon>Bacteria</taxon>
        <taxon>Pseudomonadati</taxon>
        <taxon>Pseudomonadota</taxon>
        <taxon>Gammaproteobacteria</taxon>
        <taxon>Enterobacterales</taxon>
        <taxon>Morganellaceae</taxon>
        <taxon>Proteus</taxon>
    </lineage>
</organism>
<dbReference type="Gene3D" id="2.160.20.10">
    <property type="entry name" value="Single-stranded right-handed beta-helix, Pectin lyase-like"/>
    <property type="match status" value="1"/>
</dbReference>
<dbReference type="InterPro" id="IPR008619">
    <property type="entry name" value="Filamentous_hemagglutn_rpt"/>
</dbReference>
<dbReference type="SUPFAM" id="SSF51126">
    <property type="entry name" value="Pectin lyase-like"/>
    <property type="match status" value="1"/>
</dbReference>
<evidence type="ECO:0000313" key="1">
    <source>
        <dbReference type="EMBL" id="MEY2343777.1"/>
    </source>
</evidence>
<dbReference type="InterPro" id="IPR012334">
    <property type="entry name" value="Pectin_lyas_fold"/>
</dbReference>
<reference evidence="1" key="1">
    <citation type="submission" date="2021-05" db="EMBL/GenBank/DDBJ databases">
        <title>First report of NDM-5 and VEB-6 producing Proteus mirabilis isolated from blood of a sepsis patient in Kolkata, India.</title>
        <authorList>
            <person name="Halder G."/>
            <person name="Chaudhuri B."/>
            <person name="Dutta S."/>
        </authorList>
    </citation>
    <scope>NUCLEOTIDE SEQUENCE [LARGE SCALE GENOMIC DNA]</scope>
    <source>
        <strain evidence="1">7049</strain>
    </source>
</reference>
<evidence type="ECO:0008006" key="2">
    <source>
        <dbReference type="Google" id="ProtNLM"/>
    </source>
</evidence>
<protein>
    <recommendedName>
        <fullName evidence="2">Adhesin</fullName>
    </recommendedName>
</protein>
<gene>
    <name evidence="1" type="ORF">I3679_004060</name>
</gene>
<dbReference type="EMBL" id="JADQCH020000001">
    <property type="protein sequence ID" value="MEY2343777.1"/>
    <property type="molecule type" value="Genomic_DNA"/>
</dbReference>
<dbReference type="InterPro" id="IPR011050">
    <property type="entry name" value="Pectin_lyase_fold/virulence"/>
</dbReference>
<dbReference type="InterPro" id="IPR010069">
    <property type="entry name" value="CdiA_FHA1_rpt"/>
</dbReference>
<name>A0ABD5LR96_PROMI</name>
<accession>A0ABD5LR96</accession>
<comment type="caution">
    <text evidence="1">The sequence shown here is derived from an EMBL/GenBank/DDBJ whole genome shotgun (WGS) entry which is preliminary data.</text>
</comment>